<feature type="transmembrane region" description="Helical" evidence="5">
    <location>
        <begin position="163"/>
        <end position="182"/>
    </location>
</feature>
<dbReference type="PROSITE" id="PS50801">
    <property type="entry name" value="STAS"/>
    <property type="match status" value="1"/>
</dbReference>
<dbReference type="GO" id="GO:0016020">
    <property type="term" value="C:membrane"/>
    <property type="evidence" value="ECO:0007669"/>
    <property type="project" value="UniProtKB-SubCell"/>
</dbReference>
<feature type="transmembrane region" description="Helical" evidence="5">
    <location>
        <begin position="385"/>
        <end position="403"/>
    </location>
</feature>
<evidence type="ECO:0000259" key="6">
    <source>
        <dbReference type="PROSITE" id="PS50801"/>
    </source>
</evidence>
<gene>
    <name evidence="7" type="ORF">PGLA2088_LOCUS47797</name>
</gene>
<feature type="transmembrane region" description="Helical" evidence="5">
    <location>
        <begin position="194"/>
        <end position="212"/>
    </location>
</feature>
<dbReference type="EMBL" id="CAJNNW010036541">
    <property type="protein sequence ID" value="CAE8735360.1"/>
    <property type="molecule type" value="Genomic_DNA"/>
</dbReference>
<sequence>MMPNNHNSNVIGKAADANSVSTLEAGEPEALLPKEYREVYTGQPFKLSALFPPVTWLPAYIRSLRDKQTAADASAVGTLPFSLTGDVVAGLTVGFMLLPQCLAFALLAGLPVRVGLYSSFLPLLAYALFGSLRQVQVGPTALMSLLTGGALDAAGYVGEDRVAAASLLALLVAATNLLLGILRFGFVADFMSHSVMAAFVSASGIIIATSQLKTMLGIKIPRSEYWWETVHDLSQKVDKSDPPTFIMGFTLLFFLMSLKAWKTAGHEQKRSAHPVWRWFPRDKKSLPFRGLKLVADLSSVVSVILGWDWGLCYRAGGIDSVVLVGKTDTSGFEMKLPGGNLAQVDWSGLLASAIAICLIGFMETVAVGGKLAAQYRYKYDPNQELLSLGLANAASAVMSGFPVTGGFSRTAVNALFGATSQVAGGLTALVVLVAMYAIMPVVELLPQVALAPLIIQGALSVTSFHSFATAFRTQRSEFFVMLATFLMSMGLTVKEGLITGFVLSAIKLMFDVAVPNMVLCGQVKDGSFRDIRHYPDAVMPDQCVIVRLDARISFPNANRFQDFCLRAAMAKQSLELAKGSGQELKYVVMDFKSVNRIDITGIEMLEALAETLHQRGQSLMLANLKGPVARQLALGHVGVRLRELGGCLCWNMEQAMGIVNGSEELSRLEADEAVGDLLRRVRSPSTGQGMKRRK</sequence>
<dbReference type="GO" id="GO:0055085">
    <property type="term" value="P:transmembrane transport"/>
    <property type="evidence" value="ECO:0007669"/>
    <property type="project" value="InterPro"/>
</dbReference>
<keyword evidence="4 5" id="KW-0472">Membrane</keyword>
<evidence type="ECO:0000256" key="5">
    <source>
        <dbReference type="SAM" id="Phobius"/>
    </source>
</evidence>
<dbReference type="InterPro" id="IPR036513">
    <property type="entry name" value="STAS_dom_sf"/>
</dbReference>
<dbReference type="CDD" id="cd07042">
    <property type="entry name" value="STAS_SulP_like_sulfate_transporter"/>
    <property type="match status" value="1"/>
</dbReference>
<evidence type="ECO:0000256" key="1">
    <source>
        <dbReference type="ARBA" id="ARBA00004141"/>
    </source>
</evidence>
<name>A0A813LXI7_POLGL</name>
<evidence type="ECO:0000256" key="3">
    <source>
        <dbReference type="ARBA" id="ARBA00022989"/>
    </source>
</evidence>
<dbReference type="InterPro" id="IPR001902">
    <property type="entry name" value="SLC26A/SulP_fam"/>
</dbReference>
<keyword evidence="3 5" id="KW-1133">Transmembrane helix</keyword>
<feature type="domain" description="STAS" evidence="6">
    <location>
        <begin position="533"/>
        <end position="632"/>
    </location>
</feature>
<dbReference type="Gene3D" id="3.30.750.24">
    <property type="entry name" value="STAS domain"/>
    <property type="match status" value="1"/>
</dbReference>
<comment type="subcellular location">
    <subcellularLocation>
        <location evidence="1">Membrane</location>
        <topology evidence="1">Multi-pass membrane protein</topology>
    </subcellularLocation>
</comment>
<feature type="transmembrane region" description="Helical" evidence="5">
    <location>
        <begin position="450"/>
        <end position="472"/>
    </location>
</feature>
<feature type="transmembrane region" description="Helical" evidence="5">
    <location>
        <begin position="114"/>
        <end position="132"/>
    </location>
</feature>
<dbReference type="InterPro" id="IPR011547">
    <property type="entry name" value="SLC26A/SulP_dom"/>
</dbReference>
<dbReference type="Pfam" id="PF00916">
    <property type="entry name" value="Sulfate_transp"/>
    <property type="match status" value="1"/>
</dbReference>
<evidence type="ECO:0000256" key="2">
    <source>
        <dbReference type="ARBA" id="ARBA00022692"/>
    </source>
</evidence>
<dbReference type="SUPFAM" id="SSF52091">
    <property type="entry name" value="SpoIIaa-like"/>
    <property type="match status" value="1"/>
</dbReference>
<dbReference type="AlphaFoldDB" id="A0A813LXI7"/>
<reference evidence="7" key="1">
    <citation type="submission" date="2021-02" db="EMBL/GenBank/DDBJ databases">
        <authorList>
            <person name="Dougan E. K."/>
            <person name="Rhodes N."/>
            <person name="Thang M."/>
            <person name="Chan C."/>
        </authorList>
    </citation>
    <scope>NUCLEOTIDE SEQUENCE</scope>
</reference>
<proteinExistence type="predicted"/>
<feature type="transmembrane region" description="Helical" evidence="5">
    <location>
        <begin position="244"/>
        <end position="261"/>
    </location>
</feature>
<feature type="transmembrane region" description="Helical" evidence="5">
    <location>
        <begin position="478"/>
        <end position="503"/>
    </location>
</feature>
<evidence type="ECO:0000313" key="7">
    <source>
        <dbReference type="EMBL" id="CAE8735360.1"/>
    </source>
</evidence>
<accession>A0A813LXI7</accession>
<comment type="caution">
    <text evidence="7">The sequence shown here is derived from an EMBL/GenBank/DDBJ whole genome shotgun (WGS) entry which is preliminary data.</text>
</comment>
<organism evidence="7 8">
    <name type="scientific">Polarella glacialis</name>
    <name type="common">Dinoflagellate</name>
    <dbReference type="NCBI Taxonomy" id="89957"/>
    <lineage>
        <taxon>Eukaryota</taxon>
        <taxon>Sar</taxon>
        <taxon>Alveolata</taxon>
        <taxon>Dinophyceae</taxon>
        <taxon>Suessiales</taxon>
        <taxon>Suessiaceae</taxon>
        <taxon>Polarella</taxon>
    </lineage>
</organism>
<evidence type="ECO:0000256" key="4">
    <source>
        <dbReference type="ARBA" id="ARBA00023136"/>
    </source>
</evidence>
<dbReference type="Pfam" id="PF01740">
    <property type="entry name" value="STAS"/>
    <property type="match status" value="1"/>
</dbReference>
<dbReference type="InterPro" id="IPR002645">
    <property type="entry name" value="STAS_dom"/>
</dbReference>
<dbReference type="PANTHER" id="PTHR11814">
    <property type="entry name" value="SULFATE TRANSPORTER"/>
    <property type="match status" value="1"/>
</dbReference>
<feature type="transmembrane region" description="Helical" evidence="5">
    <location>
        <begin position="415"/>
        <end position="438"/>
    </location>
</feature>
<evidence type="ECO:0000313" key="8">
    <source>
        <dbReference type="Proteomes" id="UP000626109"/>
    </source>
</evidence>
<keyword evidence="2 5" id="KW-0812">Transmembrane</keyword>
<dbReference type="Proteomes" id="UP000626109">
    <property type="component" value="Unassembled WGS sequence"/>
</dbReference>
<feature type="transmembrane region" description="Helical" evidence="5">
    <location>
        <begin position="87"/>
        <end position="108"/>
    </location>
</feature>
<protein>
    <recommendedName>
        <fullName evidence="6">STAS domain-containing protein</fullName>
    </recommendedName>
</protein>
<feature type="transmembrane region" description="Helical" evidence="5">
    <location>
        <begin position="349"/>
        <end position="373"/>
    </location>
</feature>